<name>I7J1S4_9LACO</name>
<dbReference type="EMBL" id="CAKC01000020">
    <property type="protein sequence ID" value="CCI86432.1"/>
    <property type="molecule type" value="Genomic_DNA"/>
</dbReference>
<dbReference type="Proteomes" id="UP000009326">
    <property type="component" value="Unassembled WGS sequence"/>
</dbReference>
<reference evidence="1 2" key="1">
    <citation type="submission" date="2012-06" db="EMBL/GenBank/DDBJ databases">
        <title>Draft genome sequence of Lactobacillus gigeriorum CRBIP 24.85T, isolated from chicken crop.</title>
        <authorList>
            <person name="Cousin S."/>
            <person name="Ma L."/>
            <person name="Creno S."/>
            <person name="Clermont D."/>
            <person name="Loux V."/>
            <person name="Bizet C."/>
            <person name="Bouchier C."/>
        </authorList>
    </citation>
    <scope>NUCLEOTIDE SEQUENCE [LARGE SCALE GENOMIC DNA]</scope>
    <source>
        <strain evidence="2">CRBIP 24.85T</strain>
    </source>
</reference>
<proteinExistence type="predicted"/>
<evidence type="ECO:0000313" key="2">
    <source>
        <dbReference type="Proteomes" id="UP000009326"/>
    </source>
</evidence>
<sequence length="52" mass="6252">MGYRKNIDTYKQQSSIYIFKPDCYTEHNQVLLQLKSLIKFGYVVIVRLAVYY</sequence>
<protein>
    <submittedName>
        <fullName evidence="1">Uncharacterized protein</fullName>
    </submittedName>
</protein>
<dbReference type="AlphaFoldDB" id="I7J1S4"/>
<organism evidence="1 2">
    <name type="scientific">Lactobacillus gigeriorum DSM 23908 = CRBIP 24.85</name>
    <dbReference type="NCBI Taxonomy" id="1423751"/>
    <lineage>
        <taxon>Bacteria</taxon>
        <taxon>Bacillati</taxon>
        <taxon>Bacillota</taxon>
        <taxon>Bacilli</taxon>
        <taxon>Lactobacillales</taxon>
        <taxon>Lactobacillaceae</taxon>
        <taxon>Lactobacillus</taxon>
    </lineage>
</organism>
<accession>I7J1S4</accession>
<gene>
    <name evidence="1" type="ORF">BN52_07480</name>
</gene>
<comment type="caution">
    <text evidence="1">The sequence shown here is derived from an EMBL/GenBank/DDBJ whole genome shotgun (WGS) entry which is preliminary data.</text>
</comment>
<evidence type="ECO:0000313" key="1">
    <source>
        <dbReference type="EMBL" id="CCI86432.1"/>
    </source>
</evidence>